<dbReference type="EMBL" id="CAEZTF010000084">
    <property type="protein sequence ID" value="CAB4560825.1"/>
    <property type="molecule type" value="Genomic_DNA"/>
</dbReference>
<reference evidence="1" key="1">
    <citation type="submission" date="2020-05" db="EMBL/GenBank/DDBJ databases">
        <authorList>
            <person name="Chiriac C."/>
            <person name="Salcher M."/>
            <person name="Ghai R."/>
            <person name="Kavagutti S V."/>
        </authorList>
    </citation>
    <scope>NUCLEOTIDE SEQUENCE</scope>
</reference>
<protein>
    <submittedName>
        <fullName evidence="1">Unannotated protein</fullName>
    </submittedName>
</protein>
<gene>
    <name evidence="1" type="ORF">UFOPK1618_00523</name>
</gene>
<organism evidence="1">
    <name type="scientific">freshwater metagenome</name>
    <dbReference type="NCBI Taxonomy" id="449393"/>
    <lineage>
        <taxon>unclassified sequences</taxon>
        <taxon>metagenomes</taxon>
        <taxon>ecological metagenomes</taxon>
    </lineage>
</organism>
<evidence type="ECO:0000313" key="1">
    <source>
        <dbReference type="EMBL" id="CAB4560825.1"/>
    </source>
</evidence>
<proteinExistence type="predicted"/>
<accession>A0A6J6DC66</accession>
<dbReference type="AlphaFoldDB" id="A0A6J6DC66"/>
<sequence>MKSVPFRAVLLILLAIVAIGSVTTTSNNSSSTESRVVDGPCSENGTTLVIEYGPLEQESIVRCVQDFSGTGWELFAAAELSVKGTADYPNSFVCRIQDLPSAEVEPCDGTPNIQTGSWIYFVANADDEPRNWQRSPVGASSRTPKCGDSEAWIFSKDANASPLTMPSRNECR</sequence>
<name>A0A6J6DC66_9ZZZZ</name>